<evidence type="ECO:0000256" key="4">
    <source>
        <dbReference type="ARBA" id="ARBA00022827"/>
    </source>
</evidence>
<sequence length="565" mass="61016">MPPSPTGLHAGGEAPSPGPNLTLNDAVIDMTYDFIIVGAGSAGCILANRLSASGQHSVLLLEAGGKDSSPWFKVPVGFAKMYYHPTYNWMYYSEPEPELAGRRIYAPRGKVQGGSGSINAMIYVRGQPHDFDDWAAAGNDGWAFKDVLPYFRKLESHPLGETEYHGASGPIHISPMKGQTHAICDAFIEGCQQLGYPRSEDFNGADFEGAGLYDVNTRNGQRCSSSFAYLHPALARPNLHIEHHALAQRLVFDDARRATGVVVSQHGVERQFSARKEVILAAGAVDTPKLLQLSGIAGRGLLTRHGIPVVHELPAVGRNLQDHLCVSYYYKANVPTLNDELSSLLGQVKLGIQYLLTRKGPLAMSVNQAGGFFRGDASQAQPNLQLYFNPLSYQIPKSNKARLKPEPYSGFLLCFNPCRPTSRGTIEIASADPTQAALIRPNYLSTEKDIDEVIQGSRLIRRIMDAPALKAITVEEVLPGPSVADEAGMLQYFRENAGSIYHLCGSCAMGTDPATSVVDSRLRVHGLTGLRIVDASVFPNVTSGNTNAAVMMVAEKGADLILADA</sequence>
<reference evidence="9 10" key="1">
    <citation type="submission" date="2019-12" db="EMBL/GenBank/DDBJ databases">
        <title>complete genome sequences of Pseudomonas otitidis str. WP8-S17-CRE-03 isolated from wastewater treatment plant effluent.</title>
        <authorList>
            <person name="Sekizuka T."/>
            <person name="Itokawa K."/>
            <person name="Yatsu K."/>
            <person name="Inamine Y."/>
            <person name="Kuroda M."/>
        </authorList>
    </citation>
    <scope>NUCLEOTIDE SEQUENCE [LARGE SCALE GENOMIC DNA]</scope>
    <source>
        <strain evidence="9 10">WP8-S17-CRE-03</strain>
    </source>
</reference>
<dbReference type="Pfam" id="PF05199">
    <property type="entry name" value="GMC_oxred_C"/>
    <property type="match status" value="1"/>
</dbReference>
<evidence type="ECO:0000256" key="3">
    <source>
        <dbReference type="ARBA" id="ARBA00022630"/>
    </source>
</evidence>
<keyword evidence="5" id="KW-0560">Oxidoreductase</keyword>
<evidence type="ECO:0000313" key="9">
    <source>
        <dbReference type="EMBL" id="BBT17061.1"/>
    </source>
</evidence>
<feature type="domain" description="Glucose-methanol-choline oxidoreductase N-terminal" evidence="7">
    <location>
        <begin position="32"/>
        <end position="325"/>
    </location>
</feature>
<name>A0A6S5RLS5_9GAMM</name>
<dbReference type="EMBL" id="AP022213">
    <property type="protein sequence ID" value="BBT17061.1"/>
    <property type="molecule type" value="Genomic_DNA"/>
</dbReference>
<evidence type="ECO:0000259" key="7">
    <source>
        <dbReference type="Pfam" id="PF00732"/>
    </source>
</evidence>
<evidence type="ECO:0000256" key="6">
    <source>
        <dbReference type="PIRSR" id="PIRSR000137-2"/>
    </source>
</evidence>
<dbReference type="InterPro" id="IPR036188">
    <property type="entry name" value="FAD/NAD-bd_sf"/>
</dbReference>
<dbReference type="InterPro" id="IPR000172">
    <property type="entry name" value="GMC_OxRdtase_N"/>
</dbReference>
<keyword evidence="4 6" id="KW-0274">FAD</keyword>
<proteinExistence type="inferred from homology"/>
<protein>
    <submittedName>
        <fullName evidence="9">Choline dehydrogenase</fullName>
    </submittedName>
</protein>
<dbReference type="GO" id="GO:0016614">
    <property type="term" value="F:oxidoreductase activity, acting on CH-OH group of donors"/>
    <property type="evidence" value="ECO:0007669"/>
    <property type="project" value="InterPro"/>
</dbReference>
<evidence type="ECO:0000313" key="10">
    <source>
        <dbReference type="Proteomes" id="UP000515591"/>
    </source>
</evidence>
<dbReference type="Gene3D" id="3.30.560.10">
    <property type="entry name" value="Glucose Oxidase, domain 3"/>
    <property type="match status" value="1"/>
</dbReference>
<dbReference type="Pfam" id="PF00732">
    <property type="entry name" value="GMC_oxred_N"/>
    <property type="match status" value="1"/>
</dbReference>
<comment type="similarity">
    <text evidence="2">Belongs to the GMC oxidoreductase family.</text>
</comment>
<dbReference type="InterPro" id="IPR007867">
    <property type="entry name" value="GMC_OxRtase_C"/>
</dbReference>
<gene>
    <name evidence="9" type="ORF">WP8S17C03_31100</name>
</gene>
<dbReference type="SUPFAM" id="SSF51905">
    <property type="entry name" value="FAD/NAD(P)-binding domain"/>
    <property type="match status" value="1"/>
</dbReference>
<accession>A0A6S5RLS5</accession>
<dbReference type="PANTHER" id="PTHR11552">
    <property type="entry name" value="GLUCOSE-METHANOL-CHOLINE GMC OXIDOREDUCTASE"/>
    <property type="match status" value="1"/>
</dbReference>
<comment type="cofactor">
    <cofactor evidence="1 6">
        <name>FAD</name>
        <dbReference type="ChEBI" id="CHEBI:57692"/>
    </cofactor>
</comment>
<dbReference type="InterPro" id="IPR012132">
    <property type="entry name" value="GMC_OxRdtase"/>
</dbReference>
<feature type="domain" description="Glucose-methanol-choline oxidoreductase C-terminal" evidence="8">
    <location>
        <begin position="420"/>
        <end position="554"/>
    </location>
</feature>
<dbReference type="PANTHER" id="PTHR11552:SF147">
    <property type="entry name" value="CHOLINE DEHYDROGENASE, MITOCHONDRIAL"/>
    <property type="match status" value="1"/>
</dbReference>
<dbReference type="Proteomes" id="UP000515591">
    <property type="component" value="Chromosome"/>
</dbReference>
<evidence type="ECO:0000256" key="5">
    <source>
        <dbReference type="ARBA" id="ARBA00023002"/>
    </source>
</evidence>
<dbReference type="Gene3D" id="3.50.50.60">
    <property type="entry name" value="FAD/NAD(P)-binding domain"/>
    <property type="match status" value="1"/>
</dbReference>
<keyword evidence="3" id="KW-0285">Flavoprotein</keyword>
<dbReference type="PIRSF" id="PIRSF000137">
    <property type="entry name" value="Alcohol_oxidase"/>
    <property type="match status" value="1"/>
</dbReference>
<dbReference type="AlphaFoldDB" id="A0A6S5RLS5"/>
<organism evidence="9 10">
    <name type="scientific">Metapseudomonas otitidis</name>
    <dbReference type="NCBI Taxonomy" id="319939"/>
    <lineage>
        <taxon>Bacteria</taxon>
        <taxon>Pseudomonadati</taxon>
        <taxon>Pseudomonadota</taxon>
        <taxon>Gammaproteobacteria</taxon>
        <taxon>Pseudomonadales</taxon>
        <taxon>Pseudomonadaceae</taxon>
        <taxon>Metapseudomonas</taxon>
    </lineage>
</organism>
<evidence type="ECO:0000256" key="2">
    <source>
        <dbReference type="ARBA" id="ARBA00010790"/>
    </source>
</evidence>
<feature type="binding site" evidence="6">
    <location>
        <position position="111"/>
    </location>
    <ligand>
        <name>FAD</name>
        <dbReference type="ChEBI" id="CHEBI:57692"/>
    </ligand>
</feature>
<dbReference type="GO" id="GO:0050660">
    <property type="term" value="F:flavin adenine dinucleotide binding"/>
    <property type="evidence" value="ECO:0007669"/>
    <property type="project" value="InterPro"/>
</dbReference>
<evidence type="ECO:0000256" key="1">
    <source>
        <dbReference type="ARBA" id="ARBA00001974"/>
    </source>
</evidence>
<dbReference type="SUPFAM" id="SSF54373">
    <property type="entry name" value="FAD-linked reductases, C-terminal domain"/>
    <property type="match status" value="1"/>
</dbReference>
<evidence type="ECO:0000259" key="8">
    <source>
        <dbReference type="Pfam" id="PF05199"/>
    </source>
</evidence>